<dbReference type="EMBL" id="JAGKHQ010000018">
    <property type="protein sequence ID" value="KAG7486884.1"/>
    <property type="molecule type" value="Genomic_DNA"/>
</dbReference>
<protein>
    <submittedName>
        <fullName evidence="1">Uncharacterized protein</fullName>
    </submittedName>
</protein>
<keyword evidence="2" id="KW-1185">Reference proteome</keyword>
<organism evidence="1 2">
    <name type="scientific">Solea senegalensis</name>
    <name type="common">Senegalese sole</name>
    <dbReference type="NCBI Taxonomy" id="28829"/>
    <lineage>
        <taxon>Eukaryota</taxon>
        <taxon>Metazoa</taxon>
        <taxon>Chordata</taxon>
        <taxon>Craniata</taxon>
        <taxon>Vertebrata</taxon>
        <taxon>Euteleostomi</taxon>
        <taxon>Actinopterygii</taxon>
        <taxon>Neopterygii</taxon>
        <taxon>Teleostei</taxon>
        <taxon>Neoteleostei</taxon>
        <taxon>Acanthomorphata</taxon>
        <taxon>Carangaria</taxon>
        <taxon>Pleuronectiformes</taxon>
        <taxon>Pleuronectoidei</taxon>
        <taxon>Soleidae</taxon>
        <taxon>Solea</taxon>
    </lineage>
</organism>
<proteinExistence type="predicted"/>
<evidence type="ECO:0000313" key="2">
    <source>
        <dbReference type="Proteomes" id="UP000693946"/>
    </source>
</evidence>
<accession>A0AAV6QBA1</accession>
<dbReference type="Proteomes" id="UP000693946">
    <property type="component" value="Linkage Group LG6"/>
</dbReference>
<gene>
    <name evidence="1" type="ORF">JOB18_041373</name>
</gene>
<sequence>MFPQYSPKYHNFNYRKYTRRMTACYMCEYESPSPSDSVPNTHKQVPSIAFDFNSKTCRCSHLTATASRLTNQQQLNIERRRTKAQTMEGSFILNSHPLEEQQLQYSSTSPLSSAAAAHMLRFAVFSTFNKNGSDVDLQ</sequence>
<reference evidence="1 2" key="1">
    <citation type="journal article" date="2021" name="Sci. Rep.">
        <title>Chromosome anchoring in Senegalese sole (Solea senegalensis) reveals sex-associated markers and genome rearrangements in flatfish.</title>
        <authorList>
            <person name="Guerrero-Cozar I."/>
            <person name="Gomez-Garrido J."/>
            <person name="Berbel C."/>
            <person name="Martinez-Blanch J.F."/>
            <person name="Alioto T."/>
            <person name="Claros M.G."/>
            <person name="Gagnaire P.A."/>
            <person name="Manchado M."/>
        </authorList>
    </citation>
    <scope>NUCLEOTIDE SEQUENCE [LARGE SCALE GENOMIC DNA]</scope>
    <source>
        <strain evidence="1">Sse05_10M</strain>
    </source>
</reference>
<evidence type="ECO:0000313" key="1">
    <source>
        <dbReference type="EMBL" id="KAG7486884.1"/>
    </source>
</evidence>
<comment type="caution">
    <text evidence="1">The sequence shown here is derived from an EMBL/GenBank/DDBJ whole genome shotgun (WGS) entry which is preliminary data.</text>
</comment>
<name>A0AAV6QBA1_SOLSE</name>
<dbReference type="AlphaFoldDB" id="A0AAV6QBA1"/>